<sequence length="73" mass="7664">THTFKVKMACSGCSGAVTKALGRVKGVEKVDIDMDNQKVIVTGTAPHDTILEAIRATGKEAHPDLEKEAVSSA</sequence>
<gene>
    <name evidence="3" type="ORF">BJ085DRAFT_24901</name>
</gene>
<dbReference type="InterPro" id="IPR006121">
    <property type="entry name" value="HMA_dom"/>
</dbReference>
<dbReference type="PROSITE" id="PS50846">
    <property type="entry name" value="HMA_2"/>
    <property type="match status" value="1"/>
</dbReference>
<dbReference type="PANTHER" id="PTHR22814">
    <property type="entry name" value="COPPER TRANSPORT PROTEIN ATOX1-RELATED"/>
    <property type="match status" value="1"/>
</dbReference>
<name>A0A4P9ZS24_9FUNG</name>
<keyword evidence="4" id="KW-1185">Reference proteome</keyword>
<dbReference type="EMBL" id="ML002834">
    <property type="protein sequence ID" value="RKP35581.1"/>
    <property type="molecule type" value="Genomic_DNA"/>
</dbReference>
<keyword evidence="1" id="KW-0479">Metal-binding</keyword>
<dbReference type="Proteomes" id="UP000268162">
    <property type="component" value="Unassembled WGS sequence"/>
</dbReference>
<dbReference type="STRING" id="215637.A0A4P9ZS24"/>
<organism evidence="3 4">
    <name type="scientific">Dimargaris cristalligena</name>
    <dbReference type="NCBI Taxonomy" id="215637"/>
    <lineage>
        <taxon>Eukaryota</taxon>
        <taxon>Fungi</taxon>
        <taxon>Fungi incertae sedis</taxon>
        <taxon>Zoopagomycota</taxon>
        <taxon>Kickxellomycotina</taxon>
        <taxon>Dimargaritomycetes</taxon>
        <taxon>Dimargaritales</taxon>
        <taxon>Dimargaritaceae</taxon>
        <taxon>Dimargaris</taxon>
    </lineage>
</organism>
<accession>A0A4P9ZS24</accession>
<protein>
    <submittedName>
        <fullName evidence="3">Heavy-metal-associated domain-containing protein</fullName>
    </submittedName>
</protein>
<feature type="non-terminal residue" evidence="3">
    <location>
        <position position="1"/>
    </location>
</feature>
<evidence type="ECO:0000313" key="4">
    <source>
        <dbReference type="Proteomes" id="UP000268162"/>
    </source>
</evidence>
<feature type="domain" description="HMA" evidence="2">
    <location>
        <begin position="1"/>
        <end position="62"/>
    </location>
</feature>
<reference evidence="4" key="1">
    <citation type="journal article" date="2018" name="Nat. Microbiol.">
        <title>Leveraging single-cell genomics to expand the fungal tree of life.</title>
        <authorList>
            <person name="Ahrendt S.R."/>
            <person name="Quandt C.A."/>
            <person name="Ciobanu D."/>
            <person name="Clum A."/>
            <person name="Salamov A."/>
            <person name="Andreopoulos B."/>
            <person name="Cheng J.F."/>
            <person name="Woyke T."/>
            <person name="Pelin A."/>
            <person name="Henrissat B."/>
            <person name="Reynolds N.K."/>
            <person name="Benny G.L."/>
            <person name="Smith M.E."/>
            <person name="James T.Y."/>
            <person name="Grigoriev I.V."/>
        </authorList>
    </citation>
    <scope>NUCLEOTIDE SEQUENCE [LARGE SCALE GENOMIC DNA]</scope>
    <source>
        <strain evidence="4">RSA 468</strain>
    </source>
</reference>
<dbReference type="Gene3D" id="3.30.70.100">
    <property type="match status" value="1"/>
</dbReference>
<dbReference type="SUPFAM" id="SSF55008">
    <property type="entry name" value="HMA, heavy metal-associated domain"/>
    <property type="match status" value="1"/>
</dbReference>
<proteinExistence type="predicted"/>
<dbReference type="FunFam" id="3.30.70.100:FF:000008">
    <property type="entry name" value="Copper transport protein ATOX1"/>
    <property type="match status" value="1"/>
</dbReference>
<evidence type="ECO:0000313" key="3">
    <source>
        <dbReference type="EMBL" id="RKP35581.1"/>
    </source>
</evidence>
<evidence type="ECO:0000256" key="1">
    <source>
        <dbReference type="ARBA" id="ARBA00022723"/>
    </source>
</evidence>
<dbReference type="AlphaFoldDB" id="A0A4P9ZS24"/>
<dbReference type="Pfam" id="PF00403">
    <property type="entry name" value="HMA"/>
    <property type="match status" value="1"/>
</dbReference>
<evidence type="ECO:0000259" key="2">
    <source>
        <dbReference type="PROSITE" id="PS50846"/>
    </source>
</evidence>
<dbReference type="GO" id="GO:0016531">
    <property type="term" value="F:copper chaperone activity"/>
    <property type="evidence" value="ECO:0007669"/>
    <property type="project" value="UniProtKB-ARBA"/>
</dbReference>
<dbReference type="InterPro" id="IPR036163">
    <property type="entry name" value="HMA_dom_sf"/>
</dbReference>
<dbReference type="CDD" id="cd00371">
    <property type="entry name" value="HMA"/>
    <property type="match status" value="1"/>
</dbReference>
<dbReference type="GO" id="GO:0046872">
    <property type="term" value="F:metal ion binding"/>
    <property type="evidence" value="ECO:0007669"/>
    <property type="project" value="UniProtKB-KW"/>
</dbReference>